<protein>
    <submittedName>
        <fullName evidence="2">Uncharacterized protein</fullName>
    </submittedName>
</protein>
<name>A0A0D8LWJ2_PHOLE</name>
<accession>A0A0D8LWJ2</accession>
<sequence>MYERLGQSYAWYKIMEDEWLDIEQKCLDAFYAAWPQLKKFDFQSYKEISSNKPHVLFEIQRVQIKHPVSPAVQTYLDNLLIQRDLIYPEWLRAQKALEYIESEKAYLRALKDVAHN</sequence>
<dbReference type="AlphaFoldDB" id="A0A0D8LWJ2"/>
<comment type="caution">
    <text evidence="2">The sequence shown here is derived from an EMBL/GenBank/DDBJ whole genome shotgun (WGS) entry which is preliminary data.</text>
</comment>
<dbReference type="EMBL" id="PYOI01000051">
    <property type="protein sequence ID" value="PSV77281.1"/>
    <property type="molecule type" value="Genomic_DNA"/>
</dbReference>
<evidence type="ECO:0000313" key="2">
    <source>
        <dbReference type="EMBL" id="PSV92216.1"/>
    </source>
</evidence>
<keyword evidence="4" id="KW-1185">Reference proteome</keyword>
<evidence type="ECO:0000313" key="4">
    <source>
        <dbReference type="Proteomes" id="UP000241566"/>
    </source>
</evidence>
<reference evidence="2 3" key="1">
    <citation type="submission" date="2018-03" db="EMBL/GenBank/DDBJ databases">
        <title>Whole genome sequencing of Histamine producing bacteria.</title>
        <authorList>
            <person name="Butler K."/>
        </authorList>
    </citation>
    <scope>NUCLEOTIDE SEQUENCE [LARGE SCALE GENOMIC DNA]</scope>
    <source>
        <strain evidence="1 4">ATCC 25521</strain>
        <strain evidence="2 3">ATCC 33979</strain>
    </source>
</reference>
<dbReference type="Proteomes" id="UP000241566">
    <property type="component" value="Unassembled WGS sequence"/>
</dbReference>
<evidence type="ECO:0000313" key="3">
    <source>
        <dbReference type="Proteomes" id="UP000240410"/>
    </source>
</evidence>
<dbReference type="Proteomes" id="UP000240410">
    <property type="component" value="Unassembled WGS sequence"/>
</dbReference>
<dbReference type="OrthoDB" id="5824037at2"/>
<evidence type="ECO:0000313" key="1">
    <source>
        <dbReference type="EMBL" id="PSV77281.1"/>
    </source>
</evidence>
<gene>
    <name evidence="2" type="ORF">CTM89_04550</name>
    <name evidence="1" type="ORF">CTM94_20070</name>
</gene>
<dbReference type="EMBL" id="PYOJ01000004">
    <property type="protein sequence ID" value="PSV92216.1"/>
    <property type="molecule type" value="Genomic_DNA"/>
</dbReference>
<proteinExistence type="predicted"/>
<organism evidence="2 3">
    <name type="scientific">Photobacterium leiognathi</name>
    <dbReference type="NCBI Taxonomy" id="553611"/>
    <lineage>
        <taxon>Bacteria</taxon>
        <taxon>Pseudomonadati</taxon>
        <taxon>Pseudomonadota</taxon>
        <taxon>Gammaproteobacteria</taxon>
        <taxon>Vibrionales</taxon>
        <taxon>Vibrionaceae</taxon>
        <taxon>Photobacterium</taxon>
    </lineage>
</organism>